<dbReference type="GO" id="GO:0005524">
    <property type="term" value="F:ATP binding"/>
    <property type="evidence" value="ECO:0007669"/>
    <property type="project" value="UniProtKB-KW"/>
</dbReference>
<evidence type="ECO:0000256" key="5">
    <source>
        <dbReference type="ARBA" id="ARBA00034808"/>
    </source>
</evidence>
<feature type="domain" description="Helicase ATP-binding" evidence="7">
    <location>
        <begin position="1138"/>
        <end position="1294"/>
    </location>
</feature>
<comment type="similarity">
    <text evidence="1">Belongs to the helicase family. RecQ subfamily.</text>
</comment>
<dbReference type="GO" id="GO:0005694">
    <property type="term" value="C:chromosome"/>
    <property type="evidence" value="ECO:0007669"/>
    <property type="project" value="TreeGrafter"/>
</dbReference>
<dbReference type="InterPro" id="IPR001650">
    <property type="entry name" value="Helicase_C-like"/>
</dbReference>
<dbReference type="PANTHER" id="PTHR13710">
    <property type="entry name" value="DNA HELICASE RECQ FAMILY MEMBER"/>
    <property type="match status" value="1"/>
</dbReference>
<dbReference type="GO" id="GO:0009378">
    <property type="term" value="F:four-way junction helicase activity"/>
    <property type="evidence" value="ECO:0007669"/>
    <property type="project" value="TreeGrafter"/>
</dbReference>
<evidence type="ECO:0000256" key="2">
    <source>
        <dbReference type="ARBA" id="ARBA00022741"/>
    </source>
</evidence>
<dbReference type="GO" id="GO:0005737">
    <property type="term" value="C:cytoplasm"/>
    <property type="evidence" value="ECO:0007669"/>
    <property type="project" value="TreeGrafter"/>
</dbReference>
<keyword evidence="9" id="KW-1185">Reference proteome</keyword>
<feature type="compositionally biased region" description="Acidic residues" evidence="6">
    <location>
        <begin position="162"/>
        <end position="173"/>
    </location>
</feature>
<proteinExistence type="inferred from homology"/>
<accession>A0AA39NZE1</accession>
<dbReference type="SMART" id="SM00487">
    <property type="entry name" value="DEXDc"/>
    <property type="match status" value="1"/>
</dbReference>
<keyword evidence="2" id="KW-0547">Nucleotide-binding</keyword>
<sequence>MSITIIGNPQQSVGTAIGETIVIPRRPDGLLDCPCREPLHRRYSKKIINRLALAQGSDHPPPVCSDVNFLDVLVEKNPEKKKDPPNAASADASLIDAPLMPVPLEEKPNVYYGDESGGSMSTRDDLLLGRVSPMEMMDDNLDPATDTRLEESPSDNDSGGDFPEESCDEDGDTAMEHGDDGESDEADACAEIETEAAAKAVLESSGFVVDPVYRAIICMDCHEVISYKNAYRHRTTAHSAHHKISSRLLGQSRLQSCLTRLQADCPLYPLPGCEPIPRVEYLKVDMFWGCGVPGCSPRRLWSSVTTYHKSHGRVDHLDLPLPQRQPIQVPGHCFCKEKSKAIYVRVIQATVPSTLSSDSPLALVLQHSKASGVGDPHKTLIISDKRELTEVLYHGEWAKILHEVPFEALMASAMIPGKEELLLLSLRDNIRRYYRAIPPLFSELGQLTKSQIISHTLDYNNFQQFREPQNDKTLNKDADEMTRFLSFILRCMSNPVENFPVHLHPLTRQNLEALSGEISRLPSTNACLKSLIHETIWSFLSLPVPEYLKDDNACPLTRYLIAVHLKTSRGRFSKASFVPPTLSRLQWAFRATGCRQVLNIRSEHGDESNRQVAIVAFVAAVQPFLIAGKATLFHSLKGSHAFYTTLAKNEPGYARFSWDFDYKVLSVDGFPVLMSDFADSISGCLEMLHTGIRRLFRGCDYEDILDHISARLDPDNPRMWLQDDPLNSDYGESVITNPVNGFKAFGPNKEDLTMRLLSHLSNSADLFTTKEGIDGKPRLEANRGNVMDWICELNECVKLLFYLVTATWGGGARGTEMMLIQHSNTVNDRHVFVFNGMLTIVTNYSKTQSSQGHGVRVARCPSYAVSRLLLLLVATVYPAALNIYPFVQAHSPKNSSSSDLYASHLFVLSGHRADTDLFTDFTREITTTYLGATLGVRSWRQFMHTMLVNLAKVDFTSSDQLDEEVQHVHAMFAHTQQVGQQHYSIQCSNALSDVSATSVSSNQRVSFRWHAVNNLLHPAHQAKAKSEHGVPSMEDDAALFQQQSMYDKVTRAVANQFLASFDKRTNELKRTMEESTQRLMINSMQYTHTRLSSSDNRSPSQQFNKVPIQVHPQLFREIQYILPSGSIGFQSPQQAELVQSTLGKENILAIMPTGSGKSLSFFAAPCLDVDGLYIVVTPLTALTEDMGRRLGQNHAVRGGIYPKFSSQDGQLIFVAAHHAGTDQFLRWLGPQQSRLRRVFIDECHHIYLSSTYRACFRLFHKLTNFKKPFTFLSSTVLPQSIPLLCSAMGISEQTLRIIRAPIARPNITYSVRRIPEEEDLIATVTMFCQRFILGEDDRGIIYSRTIADAKVLAGKLGCDFYVSQVDADPETNAQKKKVIMKRWQEGTDAANRWIVGTQCLGEGIDQSNVRIVVHANVTTLIDVVQQTGRGGRDWKEAFSFIFWNQLPWTSKRDGQTSILPDDWDDCYDVVVGPEHYGIDELIIFLQAEFQCRRILLVGPHDGEAHSCAALGGTLCDNCRRVADRVGVLGMCQDPNLEAPLAAAATLSKKGGTLMPIIMRAQQAEGVLPRIEDVNSAGDRVRAHYQESEGHLSKLKDAVNSILGYRCAYCWVHRRPGESESGHEHHVGDLSTRGLLRLFRVIQYDDRDVIHQAVCYRCWIPFRKPFNHPPIPRMGSIDEEQCPYHSMIPQIIPQAIAHGFTFKRHEEYVYRAAIAQALGVETWETPKVFVEWLRQPVMGASRARNSHAFLIELHRLLLAPEGSRLC</sequence>
<evidence type="ECO:0000256" key="4">
    <source>
        <dbReference type="ARBA" id="ARBA00034617"/>
    </source>
</evidence>
<dbReference type="GO" id="GO:0000724">
    <property type="term" value="P:double-strand break repair via homologous recombination"/>
    <property type="evidence" value="ECO:0007669"/>
    <property type="project" value="TreeGrafter"/>
</dbReference>
<evidence type="ECO:0000256" key="3">
    <source>
        <dbReference type="ARBA" id="ARBA00022840"/>
    </source>
</evidence>
<protein>
    <recommendedName>
        <fullName evidence="5">DNA 3'-5' helicase</fullName>
        <ecNumber evidence="5">5.6.2.4</ecNumber>
    </recommendedName>
</protein>
<feature type="region of interest" description="Disordered" evidence="6">
    <location>
        <begin position="136"/>
        <end position="187"/>
    </location>
</feature>
<comment type="caution">
    <text evidence="8">The sequence shown here is derived from an EMBL/GenBank/DDBJ whole genome shotgun (WGS) entry which is preliminary data.</text>
</comment>
<dbReference type="SUPFAM" id="SSF52540">
    <property type="entry name" value="P-loop containing nucleoside triphosphate hydrolases"/>
    <property type="match status" value="1"/>
</dbReference>
<evidence type="ECO:0000256" key="6">
    <source>
        <dbReference type="SAM" id="MobiDB-lite"/>
    </source>
</evidence>
<dbReference type="Pfam" id="PF00271">
    <property type="entry name" value="Helicase_C"/>
    <property type="match status" value="1"/>
</dbReference>
<evidence type="ECO:0000259" key="7">
    <source>
        <dbReference type="PROSITE" id="PS51192"/>
    </source>
</evidence>
<organism evidence="8 9">
    <name type="scientific">Armillaria luteobubalina</name>
    <dbReference type="NCBI Taxonomy" id="153913"/>
    <lineage>
        <taxon>Eukaryota</taxon>
        <taxon>Fungi</taxon>
        <taxon>Dikarya</taxon>
        <taxon>Basidiomycota</taxon>
        <taxon>Agaricomycotina</taxon>
        <taxon>Agaricomycetes</taxon>
        <taxon>Agaricomycetidae</taxon>
        <taxon>Agaricales</taxon>
        <taxon>Marasmiineae</taxon>
        <taxon>Physalacriaceae</taxon>
        <taxon>Armillaria</taxon>
    </lineage>
</organism>
<dbReference type="GO" id="GO:0043138">
    <property type="term" value="F:3'-5' DNA helicase activity"/>
    <property type="evidence" value="ECO:0007669"/>
    <property type="project" value="UniProtKB-EC"/>
</dbReference>
<dbReference type="Pfam" id="PF00270">
    <property type="entry name" value="DEAD"/>
    <property type="match status" value="1"/>
</dbReference>
<evidence type="ECO:0000256" key="1">
    <source>
        <dbReference type="ARBA" id="ARBA00005446"/>
    </source>
</evidence>
<dbReference type="InterPro" id="IPR011545">
    <property type="entry name" value="DEAD/DEAH_box_helicase_dom"/>
</dbReference>
<dbReference type="EMBL" id="JAUEPU010000163">
    <property type="protein sequence ID" value="KAK0474707.1"/>
    <property type="molecule type" value="Genomic_DNA"/>
</dbReference>
<dbReference type="GO" id="GO:0003676">
    <property type="term" value="F:nucleic acid binding"/>
    <property type="evidence" value="ECO:0007669"/>
    <property type="project" value="InterPro"/>
</dbReference>
<dbReference type="InterPro" id="IPR027417">
    <property type="entry name" value="P-loop_NTPase"/>
</dbReference>
<comment type="catalytic activity">
    <reaction evidence="4">
        <text>Couples ATP hydrolysis with the unwinding of duplex DNA by translocating in the 3'-5' direction.</text>
        <dbReference type="EC" id="5.6.2.4"/>
    </reaction>
</comment>
<dbReference type="PANTHER" id="PTHR13710:SF154">
    <property type="entry name" value="RECQ HELICASE, PUTATIVE (AFU_ORTHOLOGUE AFUA_6G14720)-RELATED"/>
    <property type="match status" value="1"/>
</dbReference>
<dbReference type="Proteomes" id="UP001175228">
    <property type="component" value="Unassembled WGS sequence"/>
</dbReference>
<evidence type="ECO:0000313" key="9">
    <source>
        <dbReference type="Proteomes" id="UP001175228"/>
    </source>
</evidence>
<dbReference type="EC" id="5.6.2.4" evidence="5"/>
<dbReference type="PROSITE" id="PS51192">
    <property type="entry name" value="HELICASE_ATP_BIND_1"/>
    <property type="match status" value="1"/>
</dbReference>
<evidence type="ECO:0000313" key="8">
    <source>
        <dbReference type="EMBL" id="KAK0474707.1"/>
    </source>
</evidence>
<reference evidence="8" key="1">
    <citation type="submission" date="2023-06" db="EMBL/GenBank/DDBJ databases">
        <authorList>
            <consortium name="Lawrence Berkeley National Laboratory"/>
            <person name="Ahrendt S."/>
            <person name="Sahu N."/>
            <person name="Indic B."/>
            <person name="Wong-Bajracharya J."/>
            <person name="Merenyi Z."/>
            <person name="Ke H.-M."/>
            <person name="Monk M."/>
            <person name="Kocsube S."/>
            <person name="Drula E."/>
            <person name="Lipzen A."/>
            <person name="Balint B."/>
            <person name="Henrissat B."/>
            <person name="Andreopoulos B."/>
            <person name="Martin F.M."/>
            <person name="Harder C.B."/>
            <person name="Rigling D."/>
            <person name="Ford K.L."/>
            <person name="Foster G.D."/>
            <person name="Pangilinan J."/>
            <person name="Papanicolaou A."/>
            <person name="Barry K."/>
            <person name="LaButti K."/>
            <person name="Viragh M."/>
            <person name="Koriabine M."/>
            <person name="Yan M."/>
            <person name="Riley R."/>
            <person name="Champramary S."/>
            <person name="Plett K.L."/>
            <person name="Tsai I.J."/>
            <person name="Slot J."/>
            <person name="Sipos G."/>
            <person name="Plett J."/>
            <person name="Nagy L.G."/>
            <person name="Grigoriev I.V."/>
        </authorList>
    </citation>
    <scope>NUCLEOTIDE SEQUENCE</scope>
    <source>
        <strain evidence="8">HWK02</strain>
    </source>
</reference>
<keyword evidence="3" id="KW-0067">ATP-binding</keyword>
<dbReference type="Gene3D" id="3.40.50.300">
    <property type="entry name" value="P-loop containing nucleotide triphosphate hydrolases"/>
    <property type="match status" value="2"/>
</dbReference>
<name>A0AA39NZE1_9AGAR</name>
<dbReference type="InterPro" id="IPR014001">
    <property type="entry name" value="Helicase_ATP-bd"/>
</dbReference>
<gene>
    <name evidence="8" type="ORF">EDD18DRAFT_1367523</name>
</gene>